<comment type="caution">
    <text evidence="2">The sequence shown here is derived from an EMBL/GenBank/DDBJ whole genome shotgun (WGS) entry which is preliminary data.</text>
</comment>
<organism evidence="2 3">
    <name type="scientific">Scylla paramamosain</name>
    <name type="common">Mud crab</name>
    <dbReference type="NCBI Taxonomy" id="85552"/>
    <lineage>
        <taxon>Eukaryota</taxon>
        <taxon>Metazoa</taxon>
        <taxon>Ecdysozoa</taxon>
        <taxon>Arthropoda</taxon>
        <taxon>Crustacea</taxon>
        <taxon>Multicrustacea</taxon>
        <taxon>Malacostraca</taxon>
        <taxon>Eumalacostraca</taxon>
        <taxon>Eucarida</taxon>
        <taxon>Decapoda</taxon>
        <taxon>Pleocyemata</taxon>
        <taxon>Brachyura</taxon>
        <taxon>Eubrachyura</taxon>
        <taxon>Portunoidea</taxon>
        <taxon>Portunidae</taxon>
        <taxon>Portuninae</taxon>
        <taxon>Scylla</taxon>
    </lineage>
</organism>
<feature type="compositionally biased region" description="Basic and acidic residues" evidence="1">
    <location>
        <begin position="116"/>
        <end position="127"/>
    </location>
</feature>
<feature type="region of interest" description="Disordered" evidence="1">
    <location>
        <begin position="116"/>
        <end position="136"/>
    </location>
</feature>
<feature type="region of interest" description="Disordered" evidence="1">
    <location>
        <begin position="1"/>
        <end position="102"/>
    </location>
</feature>
<reference evidence="2 3" key="1">
    <citation type="submission" date="2023-03" db="EMBL/GenBank/DDBJ databases">
        <title>High-quality genome of Scylla paramamosain provides insights in environmental adaptation.</title>
        <authorList>
            <person name="Zhang L."/>
        </authorList>
    </citation>
    <scope>NUCLEOTIDE SEQUENCE [LARGE SCALE GENOMIC DNA]</scope>
    <source>
        <strain evidence="2">LZ_2023a</strain>
        <tissue evidence="2">Muscle</tissue>
    </source>
</reference>
<name>A0AAW0SKQ7_SCYPA</name>
<evidence type="ECO:0000313" key="2">
    <source>
        <dbReference type="EMBL" id="KAK8375979.1"/>
    </source>
</evidence>
<proteinExistence type="predicted"/>
<evidence type="ECO:0000313" key="3">
    <source>
        <dbReference type="Proteomes" id="UP001487740"/>
    </source>
</evidence>
<evidence type="ECO:0000256" key="1">
    <source>
        <dbReference type="SAM" id="MobiDB-lite"/>
    </source>
</evidence>
<dbReference type="EMBL" id="JARAKH010000049">
    <property type="protein sequence ID" value="KAK8375979.1"/>
    <property type="molecule type" value="Genomic_DNA"/>
</dbReference>
<protein>
    <submittedName>
        <fullName evidence="2">Uncharacterized protein</fullName>
    </submittedName>
</protein>
<dbReference type="AlphaFoldDB" id="A0AAW0SKQ7"/>
<sequence length="166" mass="17993">MAGQSKTQRGREREGGSVSSCRLRHPSNLASCRSRGSGRRRRTVGSAGRNCTPRPIRITASPTPHTPTKADSPKSPVIQPSLSTTPSAASEPAEQTDPHLTETTRRLSLMGLEKIESVAKTPTSKDADEVEEQEEVMLWRPKRGSIKLPHIELDPPAPSLLEQVSG</sequence>
<gene>
    <name evidence="2" type="ORF">O3P69_008598</name>
</gene>
<feature type="compositionally biased region" description="Polar residues" evidence="1">
    <location>
        <begin position="78"/>
        <end position="88"/>
    </location>
</feature>
<keyword evidence="3" id="KW-1185">Reference proteome</keyword>
<dbReference type="Proteomes" id="UP001487740">
    <property type="component" value="Unassembled WGS sequence"/>
</dbReference>
<accession>A0AAW0SKQ7</accession>